<dbReference type="InParanoid" id="A0A517SK23"/>
<dbReference type="GO" id="GO:0030976">
    <property type="term" value="F:thiamine pyrophosphate binding"/>
    <property type="evidence" value="ECO:0007669"/>
    <property type="project" value="UniProtKB-UniRule"/>
</dbReference>
<evidence type="ECO:0000256" key="11">
    <source>
        <dbReference type="RuleBase" id="RU003591"/>
    </source>
</evidence>
<keyword evidence="7 11" id="KW-0479">Metal-binding</keyword>
<dbReference type="GO" id="GO:0009097">
    <property type="term" value="P:isoleucine biosynthetic process"/>
    <property type="evidence" value="ECO:0007669"/>
    <property type="project" value="UniProtKB-UniPathway"/>
</dbReference>
<evidence type="ECO:0000256" key="10">
    <source>
        <dbReference type="ARBA" id="ARBA00023304"/>
    </source>
</evidence>
<dbReference type="InterPro" id="IPR012000">
    <property type="entry name" value="Thiamin_PyroP_enz_cen_dom"/>
</dbReference>
<dbReference type="UniPathway" id="UPA00047">
    <property type="reaction ID" value="UER00055"/>
</dbReference>
<dbReference type="Pfam" id="PF02776">
    <property type="entry name" value="TPP_enzyme_N"/>
    <property type="match status" value="1"/>
</dbReference>
<dbReference type="InterPro" id="IPR011766">
    <property type="entry name" value="TPP_enzyme_TPP-bd"/>
</dbReference>
<dbReference type="NCBIfam" id="TIGR00118">
    <property type="entry name" value="acolac_lg"/>
    <property type="match status" value="1"/>
</dbReference>
<dbReference type="GO" id="GO:0003984">
    <property type="term" value="F:acetolactate synthase activity"/>
    <property type="evidence" value="ECO:0007669"/>
    <property type="project" value="UniProtKB-EC"/>
</dbReference>
<dbReference type="KEGG" id="ccos:Pan44_45200"/>
<dbReference type="OrthoDB" id="4494979at2"/>
<dbReference type="FunCoup" id="A0A517SK23">
    <property type="interactions" value="495"/>
</dbReference>
<comment type="pathway">
    <text evidence="1 11">Amino-acid biosynthesis; L-isoleucine biosynthesis; L-isoleucine from 2-oxobutanoate: step 1/4.</text>
</comment>
<gene>
    <name evidence="15" type="primary">ilvB</name>
    <name evidence="15" type="ORF">Pan44_45200</name>
</gene>
<accession>A0A517SK23</accession>
<dbReference type="FunFam" id="3.40.50.970:FF:000007">
    <property type="entry name" value="Acetolactate synthase"/>
    <property type="match status" value="1"/>
</dbReference>
<dbReference type="Gene3D" id="3.40.50.1220">
    <property type="entry name" value="TPP-binding domain"/>
    <property type="match status" value="1"/>
</dbReference>
<evidence type="ECO:0000313" key="16">
    <source>
        <dbReference type="Proteomes" id="UP000315700"/>
    </source>
</evidence>
<dbReference type="RefSeq" id="WP_145033940.1">
    <property type="nucleotide sequence ID" value="NZ_CP036271.1"/>
</dbReference>
<organism evidence="15 16">
    <name type="scientific">Caulifigura coniformis</name>
    <dbReference type="NCBI Taxonomy" id="2527983"/>
    <lineage>
        <taxon>Bacteria</taxon>
        <taxon>Pseudomonadati</taxon>
        <taxon>Planctomycetota</taxon>
        <taxon>Planctomycetia</taxon>
        <taxon>Planctomycetales</taxon>
        <taxon>Planctomycetaceae</taxon>
        <taxon>Caulifigura</taxon>
    </lineage>
</organism>
<evidence type="ECO:0000259" key="13">
    <source>
        <dbReference type="Pfam" id="PF02775"/>
    </source>
</evidence>
<comment type="catalytic activity">
    <reaction evidence="11">
        <text>2 pyruvate + H(+) = (2S)-2-acetolactate + CO2</text>
        <dbReference type="Rhea" id="RHEA:25249"/>
        <dbReference type="ChEBI" id="CHEBI:15361"/>
        <dbReference type="ChEBI" id="CHEBI:15378"/>
        <dbReference type="ChEBI" id="CHEBI:16526"/>
        <dbReference type="ChEBI" id="CHEBI:58476"/>
        <dbReference type="EC" id="2.2.1.6"/>
    </reaction>
</comment>
<dbReference type="InterPro" id="IPR045229">
    <property type="entry name" value="TPP_enz"/>
</dbReference>
<keyword evidence="9 11" id="KW-0786">Thiamine pyrophosphate</keyword>
<evidence type="ECO:0000259" key="12">
    <source>
        <dbReference type="Pfam" id="PF00205"/>
    </source>
</evidence>
<keyword evidence="8 11" id="KW-0460">Magnesium</keyword>
<feature type="domain" description="Thiamine pyrophosphate enzyme central" evidence="12">
    <location>
        <begin position="221"/>
        <end position="356"/>
    </location>
</feature>
<dbReference type="GO" id="GO:0005948">
    <property type="term" value="C:acetolactate synthase complex"/>
    <property type="evidence" value="ECO:0007669"/>
    <property type="project" value="TreeGrafter"/>
</dbReference>
<comment type="cofactor">
    <cofactor evidence="11">
        <name>thiamine diphosphate</name>
        <dbReference type="ChEBI" id="CHEBI:58937"/>
    </cofactor>
    <text evidence="11">Binds 1 thiamine pyrophosphate per subunit.</text>
</comment>
<evidence type="ECO:0000256" key="3">
    <source>
        <dbReference type="ARBA" id="ARBA00007812"/>
    </source>
</evidence>
<dbReference type="EC" id="2.2.1.6" evidence="4 11"/>
<evidence type="ECO:0000256" key="2">
    <source>
        <dbReference type="ARBA" id="ARBA00005025"/>
    </source>
</evidence>
<evidence type="ECO:0000256" key="8">
    <source>
        <dbReference type="ARBA" id="ARBA00022842"/>
    </source>
</evidence>
<dbReference type="PROSITE" id="PS00187">
    <property type="entry name" value="TPP_ENZYMES"/>
    <property type="match status" value="1"/>
</dbReference>
<dbReference type="SUPFAM" id="SSF52467">
    <property type="entry name" value="DHS-like NAD/FAD-binding domain"/>
    <property type="match status" value="1"/>
</dbReference>
<dbReference type="GO" id="GO:0050660">
    <property type="term" value="F:flavin adenine dinucleotide binding"/>
    <property type="evidence" value="ECO:0007669"/>
    <property type="project" value="InterPro"/>
</dbReference>
<comment type="similarity">
    <text evidence="3 11">Belongs to the TPP enzyme family.</text>
</comment>
<evidence type="ECO:0000256" key="9">
    <source>
        <dbReference type="ARBA" id="ARBA00023052"/>
    </source>
</evidence>
<dbReference type="InterPro" id="IPR000399">
    <property type="entry name" value="TPP-bd_CS"/>
</dbReference>
<dbReference type="Proteomes" id="UP000315700">
    <property type="component" value="Chromosome"/>
</dbReference>
<evidence type="ECO:0000256" key="4">
    <source>
        <dbReference type="ARBA" id="ARBA00013145"/>
    </source>
</evidence>
<keyword evidence="6 11" id="KW-0808">Transferase</keyword>
<reference evidence="15 16" key="1">
    <citation type="submission" date="2019-02" db="EMBL/GenBank/DDBJ databases">
        <title>Deep-cultivation of Planctomycetes and their phenomic and genomic characterization uncovers novel biology.</title>
        <authorList>
            <person name="Wiegand S."/>
            <person name="Jogler M."/>
            <person name="Boedeker C."/>
            <person name="Pinto D."/>
            <person name="Vollmers J."/>
            <person name="Rivas-Marin E."/>
            <person name="Kohn T."/>
            <person name="Peeters S.H."/>
            <person name="Heuer A."/>
            <person name="Rast P."/>
            <person name="Oberbeckmann S."/>
            <person name="Bunk B."/>
            <person name="Jeske O."/>
            <person name="Meyerdierks A."/>
            <person name="Storesund J.E."/>
            <person name="Kallscheuer N."/>
            <person name="Luecker S."/>
            <person name="Lage O.M."/>
            <person name="Pohl T."/>
            <person name="Merkel B.J."/>
            <person name="Hornburger P."/>
            <person name="Mueller R.-W."/>
            <person name="Bruemmer F."/>
            <person name="Labrenz M."/>
            <person name="Spormann A.M."/>
            <person name="Op den Camp H."/>
            <person name="Overmann J."/>
            <person name="Amann R."/>
            <person name="Jetten M.S.M."/>
            <person name="Mascher T."/>
            <person name="Medema M.H."/>
            <person name="Devos D.P."/>
            <person name="Kaster A.-K."/>
            <person name="Ovreas L."/>
            <person name="Rohde M."/>
            <person name="Galperin M.Y."/>
            <person name="Jogler C."/>
        </authorList>
    </citation>
    <scope>NUCLEOTIDE SEQUENCE [LARGE SCALE GENOMIC DNA]</scope>
    <source>
        <strain evidence="15 16">Pan44</strain>
    </source>
</reference>
<keyword evidence="16" id="KW-1185">Reference proteome</keyword>
<dbReference type="Pfam" id="PF02775">
    <property type="entry name" value="TPP_enzyme_C"/>
    <property type="match status" value="1"/>
</dbReference>
<feature type="domain" description="Thiamine pyrophosphate enzyme N-terminal TPP-binding" evidence="14">
    <location>
        <begin position="16"/>
        <end position="127"/>
    </location>
</feature>
<sequence length="607" mass="66785">MATAPASQTTKTETLNGADVLVEALVRNGGKMIFAYPGGASMPLHQALRRHREKIRTILPRHEQGGGFAAQGVSRTSDDVGLCMATSGPGATNLVTAIADAKMDSVPLIAITGQVPQQVIGSDAFQETPIVEICRAVTKHHYLITAEDPNCPESVQKTLRDIPRIVKEAFYLAKTGRPGPILIDFPKNVQLSVLEGEIDWDPPFELPGYNPEPKPVSKEQIKQVIAAIKRSRKPILYVGGGVINSGAAAELTKFAKKSNIPVTMTVMGLGAFPGEDPQSLHMLGMHGTVYANYAINEADLLLALGVRFDDRVTGKLEEFALHGKIVHVDIDASEMHKNKEAHIPIIGDVGDFLTKLNAEYTDADKPDTAAWWTQVNEWKERYPLSYKEAEGDAIRPQYAIEELWRQSKARNPYVAVGVGQHQMFAAQFFKFDKPKHWLSSSGLGTMGFGLPAAMGVQARHPNDLVINIDGDGSILMNIQEFATLHCEKLPIKILLLNNQHLGMVMQWEDRFMEGKRAHTYLGPIDHPEWLGEGSGDFYEATYPNFVQIAKGFGLQARHVRSRKELPAAIAEMIASPEPYLLDVITPYQEHVLPMIPGGKSVRDIITE</sequence>
<dbReference type="InterPro" id="IPR012001">
    <property type="entry name" value="Thiamin_PyroP_enz_TPP-bd_dom"/>
</dbReference>
<keyword evidence="5 11" id="KW-0028">Amino-acid biosynthesis</keyword>
<dbReference type="InterPro" id="IPR012846">
    <property type="entry name" value="Acetolactate_synth_lsu"/>
</dbReference>
<evidence type="ECO:0000256" key="1">
    <source>
        <dbReference type="ARBA" id="ARBA00004974"/>
    </source>
</evidence>
<dbReference type="PANTHER" id="PTHR18968:SF13">
    <property type="entry name" value="ACETOLACTATE SYNTHASE CATALYTIC SUBUNIT, MITOCHONDRIAL"/>
    <property type="match status" value="1"/>
</dbReference>
<protein>
    <recommendedName>
        <fullName evidence="4 11">Acetolactate synthase</fullName>
        <ecNumber evidence="4 11">2.2.1.6</ecNumber>
    </recommendedName>
</protein>
<proteinExistence type="inferred from homology"/>
<name>A0A517SK23_9PLAN</name>
<dbReference type="SUPFAM" id="SSF52518">
    <property type="entry name" value="Thiamin diphosphate-binding fold (THDP-binding)"/>
    <property type="match status" value="2"/>
</dbReference>
<dbReference type="InterPro" id="IPR029061">
    <property type="entry name" value="THDP-binding"/>
</dbReference>
<evidence type="ECO:0000256" key="6">
    <source>
        <dbReference type="ARBA" id="ARBA00022679"/>
    </source>
</evidence>
<evidence type="ECO:0000256" key="7">
    <source>
        <dbReference type="ARBA" id="ARBA00022723"/>
    </source>
</evidence>
<evidence type="ECO:0000256" key="5">
    <source>
        <dbReference type="ARBA" id="ARBA00022605"/>
    </source>
</evidence>
<dbReference type="AlphaFoldDB" id="A0A517SK23"/>
<dbReference type="GO" id="GO:0009099">
    <property type="term" value="P:L-valine biosynthetic process"/>
    <property type="evidence" value="ECO:0007669"/>
    <property type="project" value="UniProtKB-UniPathway"/>
</dbReference>
<evidence type="ECO:0000259" key="14">
    <source>
        <dbReference type="Pfam" id="PF02776"/>
    </source>
</evidence>
<dbReference type="FunFam" id="3.40.50.1220:FF:000008">
    <property type="entry name" value="Acetolactate synthase"/>
    <property type="match status" value="1"/>
</dbReference>
<comment type="pathway">
    <text evidence="2 11">Amino-acid biosynthesis; L-valine biosynthesis; L-valine from pyruvate: step 1/4.</text>
</comment>
<dbReference type="InterPro" id="IPR029035">
    <property type="entry name" value="DHS-like_NAD/FAD-binding_dom"/>
</dbReference>
<dbReference type="Gene3D" id="3.40.50.970">
    <property type="match status" value="2"/>
</dbReference>
<dbReference type="GO" id="GO:0000287">
    <property type="term" value="F:magnesium ion binding"/>
    <property type="evidence" value="ECO:0007669"/>
    <property type="project" value="UniProtKB-UniRule"/>
</dbReference>
<dbReference type="PANTHER" id="PTHR18968">
    <property type="entry name" value="THIAMINE PYROPHOSPHATE ENZYMES"/>
    <property type="match status" value="1"/>
</dbReference>
<evidence type="ECO:0000313" key="15">
    <source>
        <dbReference type="EMBL" id="QDT56466.1"/>
    </source>
</evidence>
<dbReference type="EMBL" id="CP036271">
    <property type="protein sequence ID" value="QDT56466.1"/>
    <property type="molecule type" value="Genomic_DNA"/>
</dbReference>
<keyword evidence="10 11" id="KW-0100">Branched-chain amino acid biosynthesis</keyword>
<dbReference type="CDD" id="cd02015">
    <property type="entry name" value="TPP_AHAS"/>
    <property type="match status" value="1"/>
</dbReference>
<dbReference type="CDD" id="cd07035">
    <property type="entry name" value="TPP_PYR_POX_like"/>
    <property type="match status" value="1"/>
</dbReference>
<dbReference type="Pfam" id="PF00205">
    <property type="entry name" value="TPP_enzyme_M"/>
    <property type="match status" value="1"/>
</dbReference>
<feature type="domain" description="Thiamine pyrophosphate enzyme TPP-binding" evidence="13">
    <location>
        <begin position="417"/>
        <end position="583"/>
    </location>
</feature>
<comment type="cofactor">
    <cofactor evidence="11">
        <name>Mg(2+)</name>
        <dbReference type="ChEBI" id="CHEBI:18420"/>
    </cofactor>
    <text evidence="11">Binds 1 Mg(2+) ion per subunit.</text>
</comment>
<dbReference type="UniPathway" id="UPA00049">
    <property type="reaction ID" value="UER00059"/>
</dbReference>
<dbReference type="InterPro" id="IPR039368">
    <property type="entry name" value="AHAS_TPP"/>
</dbReference>